<evidence type="ECO:0000313" key="3">
    <source>
        <dbReference type="Proteomes" id="UP000198928"/>
    </source>
</evidence>
<dbReference type="PANTHER" id="PTHR21310:SF40">
    <property type="entry name" value="AMINOGLYCOSIDE PHOSPHOTRANSFERASE DOMAIN-CONTAINING PROTEIN-RELATED"/>
    <property type="match status" value="1"/>
</dbReference>
<evidence type="ECO:0000313" key="2">
    <source>
        <dbReference type="EMBL" id="SFL46880.1"/>
    </source>
</evidence>
<dbReference type="SUPFAM" id="SSF56112">
    <property type="entry name" value="Protein kinase-like (PK-like)"/>
    <property type="match status" value="1"/>
</dbReference>
<keyword evidence="3" id="KW-1185">Reference proteome</keyword>
<dbReference type="GO" id="GO:0016740">
    <property type="term" value="F:transferase activity"/>
    <property type="evidence" value="ECO:0007669"/>
    <property type="project" value="UniProtKB-KW"/>
</dbReference>
<evidence type="ECO:0000259" key="1">
    <source>
        <dbReference type="Pfam" id="PF01636"/>
    </source>
</evidence>
<organism evidence="2 3">
    <name type="scientific">Streptomyces pini</name>
    <dbReference type="NCBI Taxonomy" id="1520580"/>
    <lineage>
        <taxon>Bacteria</taxon>
        <taxon>Bacillati</taxon>
        <taxon>Actinomycetota</taxon>
        <taxon>Actinomycetes</taxon>
        <taxon>Kitasatosporales</taxon>
        <taxon>Streptomycetaceae</taxon>
        <taxon>Streptomyces</taxon>
    </lineage>
</organism>
<dbReference type="InterPro" id="IPR011009">
    <property type="entry name" value="Kinase-like_dom_sf"/>
</dbReference>
<dbReference type="PANTHER" id="PTHR21310">
    <property type="entry name" value="AMINOGLYCOSIDE PHOSPHOTRANSFERASE-RELATED-RELATED"/>
    <property type="match status" value="1"/>
</dbReference>
<dbReference type="AlphaFoldDB" id="A0A1I4HYA4"/>
<dbReference type="InterPro" id="IPR051678">
    <property type="entry name" value="AGP_Transferase"/>
</dbReference>
<reference evidence="3" key="1">
    <citation type="submission" date="2016-10" db="EMBL/GenBank/DDBJ databases">
        <authorList>
            <person name="Varghese N."/>
            <person name="Submissions S."/>
        </authorList>
    </citation>
    <scope>NUCLEOTIDE SEQUENCE [LARGE SCALE GENOMIC DNA]</scope>
    <source>
        <strain evidence="3">PL19</strain>
    </source>
</reference>
<accession>A0A1I4HYA4</accession>
<dbReference type="Gene3D" id="3.90.1200.10">
    <property type="match status" value="1"/>
</dbReference>
<proteinExistence type="predicted"/>
<feature type="domain" description="Aminoglycoside phosphotransferase" evidence="1">
    <location>
        <begin position="47"/>
        <end position="260"/>
    </location>
</feature>
<sequence>MRTLGQPWSMTAPLPRHGGFAESELRHVLERACETAGLDGTGAVLLRGHTNAVVRLAHMPVVVKIARRGSHPAGVESTVRFVRWLMERDFPTVPLYPGPDQPVVIDGHPVTFWTYLPQPGKPMTAGSLAGPLRALHRLPAPPFRLRTLDNVSAIRASLAAITSLPQESVRFLSQRVDQLEKQLTDVVYELPETVLQGDPQHRNALYDGDRAVLCDWDTVAWGQPEWDLTTIEIHCRRFGHGTEHYERFARAYGYDVTGWSGYPVLRDIRELRMVTTNARKAAHTPGSLAEVERRVVGLRESDTRLRWNIL</sequence>
<protein>
    <submittedName>
        <fullName evidence="2">Phosphotransferase enzyme family protein</fullName>
    </submittedName>
</protein>
<dbReference type="Pfam" id="PF01636">
    <property type="entry name" value="APH"/>
    <property type="match status" value="1"/>
</dbReference>
<keyword evidence="2" id="KW-0808">Transferase</keyword>
<dbReference type="EMBL" id="FOSG01000019">
    <property type="protein sequence ID" value="SFL46880.1"/>
    <property type="molecule type" value="Genomic_DNA"/>
</dbReference>
<dbReference type="Proteomes" id="UP000198928">
    <property type="component" value="Unassembled WGS sequence"/>
</dbReference>
<dbReference type="InterPro" id="IPR002575">
    <property type="entry name" value="Aminoglycoside_PTrfase"/>
</dbReference>
<gene>
    <name evidence="2" type="ORF">SAMN05192584_11979</name>
</gene>
<name>A0A1I4HYA4_9ACTN</name>